<dbReference type="PANTHER" id="PTHR38733">
    <property type="entry name" value="PROTEIN MCRC"/>
    <property type="match status" value="1"/>
</dbReference>
<sequence>MTANTKTLTAQDNNRNKPRVLDKDQHACFGPLLREFSGKMLKDVDRSKYWVLDAHAFAGGSRQEKNENSKESDKIWDYAYSPSPDEEGGDFKGHLKTGNIVAWLGDKNGQAQVHSRFDSSESQNFLQYMLYKVCTPNLLNAPIDVAPQADNGLDILPLLFASFLKRAYTQQGLYKEYVSLAANDARVCGPVDVGRHIKENTPFQGKISYRLRRHEYDNRISRLILHTAAYLNNEPRWHKYMEWAKAEDGPLREALNRLHQNCGAVQQCRPLAALKASEKAIRSPYYSEYEVLRVLCRRILQQDVLSLQGRESSFGILFDVAWLWEEYLAGLMPKDNIRHAYARESGGKTVFQSGGRAIYSDFYRESDDKQPGLVLDAKYKHLEGNEIGRDDLYQMVTYLHVLQAQKGILVYPHSDKQGESGGYNKKGILNGLGGELGLYGLTIPSASPALDYRDFCREMKNSEKEFQGWLQKSLGE</sequence>
<proteinExistence type="predicted"/>
<dbReference type="PANTHER" id="PTHR38733:SF1">
    <property type="entry name" value="TYPE IV METHYL-DIRECTED RESTRICTION ENZYME ECOKMCRBC"/>
    <property type="match status" value="1"/>
</dbReference>
<dbReference type="InterPro" id="IPR019292">
    <property type="entry name" value="McrC"/>
</dbReference>
<evidence type="ECO:0000256" key="1">
    <source>
        <dbReference type="SAM" id="MobiDB-lite"/>
    </source>
</evidence>
<evidence type="ECO:0008006" key="4">
    <source>
        <dbReference type="Google" id="ProtNLM"/>
    </source>
</evidence>
<organism evidence="2 3">
    <name type="scientific">Candidatus Haliotispira prima</name>
    <dbReference type="NCBI Taxonomy" id="3034016"/>
    <lineage>
        <taxon>Bacteria</taxon>
        <taxon>Pseudomonadati</taxon>
        <taxon>Spirochaetota</taxon>
        <taxon>Spirochaetia</taxon>
        <taxon>Spirochaetales</taxon>
        <taxon>Spirochaetaceae</taxon>
        <taxon>Candidatus Haliotispira</taxon>
    </lineage>
</organism>
<evidence type="ECO:0000313" key="3">
    <source>
        <dbReference type="Proteomes" id="UP001228690"/>
    </source>
</evidence>
<feature type="compositionally biased region" description="Polar residues" evidence="1">
    <location>
        <begin position="1"/>
        <end position="13"/>
    </location>
</feature>
<keyword evidence="3" id="KW-1185">Reference proteome</keyword>
<gene>
    <name evidence="2" type="ORF">P0082_01905</name>
</gene>
<feature type="region of interest" description="Disordered" evidence="1">
    <location>
        <begin position="1"/>
        <end position="21"/>
    </location>
</feature>
<evidence type="ECO:0000313" key="2">
    <source>
        <dbReference type="EMBL" id="WGK69639.1"/>
    </source>
</evidence>
<dbReference type="Pfam" id="PF10117">
    <property type="entry name" value="McrBC"/>
    <property type="match status" value="1"/>
</dbReference>
<reference evidence="2 3" key="1">
    <citation type="submission" date="2023-04" db="EMBL/GenBank/DDBJ databases">
        <title>Spirochaete genome identified in red abalone sample constitutes a novel genus.</title>
        <authorList>
            <person name="Sharma S.P."/>
            <person name="Purcell C.M."/>
            <person name="Hyde J.R."/>
            <person name="Severin A.J."/>
        </authorList>
    </citation>
    <scope>NUCLEOTIDE SEQUENCE [LARGE SCALE GENOMIC DNA]</scope>
    <source>
        <strain evidence="2 3">SP-2023</strain>
    </source>
</reference>
<dbReference type="EMBL" id="CP123443">
    <property type="protein sequence ID" value="WGK69639.1"/>
    <property type="molecule type" value="Genomic_DNA"/>
</dbReference>
<dbReference type="RefSeq" id="WP_326927825.1">
    <property type="nucleotide sequence ID" value="NZ_CP123443.1"/>
</dbReference>
<accession>A0ABY8MLF8</accession>
<name>A0ABY8MLF8_9SPIO</name>
<protein>
    <recommendedName>
        <fullName evidence="4">McrBC 5-methylcytosine restriction system component</fullName>
    </recommendedName>
</protein>
<dbReference type="Proteomes" id="UP001228690">
    <property type="component" value="Chromosome"/>
</dbReference>